<organism evidence="3 4">
    <name type="scientific">Nocardia cyriacigeorgica</name>
    <dbReference type="NCBI Taxonomy" id="135487"/>
    <lineage>
        <taxon>Bacteria</taxon>
        <taxon>Bacillati</taxon>
        <taxon>Actinomycetota</taxon>
        <taxon>Actinomycetes</taxon>
        <taxon>Mycobacteriales</taxon>
        <taxon>Nocardiaceae</taxon>
        <taxon>Nocardia</taxon>
    </lineage>
</organism>
<dbReference type="Pfam" id="PF01939">
    <property type="entry name" value="NucS_C"/>
    <property type="match status" value="1"/>
</dbReference>
<protein>
    <submittedName>
        <fullName evidence="3">Protein of uncharacterized function DUF91</fullName>
    </submittedName>
</protein>
<evidence type="ECO:0000313" key="3">
    <source>
        <dbReference type="EMBL" id="VFA96342.1"/>
    </source>
</evidence>
<dbReference type="GO" id="GO:0003677">
    <property type="term" value="F:DNA binding"/>
    <property type="evidence" value="ECO:0007669"/>
    <property type="project" value="UniProtKB-KW"/>
</dbReference>
<feature type="domain" description="Endonuclease NucS C-terminal" evidence="2">
    <location>
        <begin position="10"/>
        <end position="107"/>
    </location>
</feature>
<name>A0A4U8VSY9_9NOCA</name>
<evidence type="ECO:0000313" key="4">
    <source>
        <dbReference type="Proteomes" id="UP000290439"/>
    </source>
</evidence>
<dbReference type="RefSeq" id="WP_130915541.1">
    <property type="nucleotide sequence ID" value="NZ_LR215973.1"/>
</dbReference>
<proteinExistence type="predicted"/>
<dbReference type="PANTHER" id="PTHR38814:SF1">
    <property type="entry name" value="ENDONUCLEASE NUCS"/>
    <property type="match status" value="1"/>
</dbReference>
<dbReference type="GO" id="GO:0004519">
    <property type="term" value="F:endonuclease activity"/>
    <property type="evidence" value="ECO:0007669"/>
    <property type="project" value="InterPro"/>
</dbReference>
<dbReference type="PANTHER" id="PTHR38814">
    <property type="entry name" value="ENDONUCLEASE NUCS"/>
    <property type="match status" value="1"/>
</dbReference>
<dbReference type="AlphaFoldDB" id="A0A4U8VSY9"/>
<sequence length="525" mass="60082">MVMPPRESIIRRHLADRLEMLEPGLRLFRQEYWIPNPEGTGGYIDILARDRHQNWVVIELKRANNTARETAQELAKYVELLRREKGVLPGRIRVFAVALEPQWNELLTPLSNLARDWDHDLRGYRLTIDRDGVPQSAHRIEFLAPPAERRLTSIHVIFEFVTTAERDQCWDKVVHSAAQAGAIDLIGVHLDYGGPSGEIMYPHALYLAFGQIHSLAQLYDDHPCTRFCDHPLLDSEERAEYEHPDVYDALTHVCSTIRAGAIENGSPARFAQLTQQDGWTIEHIHRAGAFSHDTYQDKDDIIRLLTGRDGEPTTLFVGTASSKTPGPWREFRQSTMICLATNRDWTELVGAWLDRIAELPGEYDVGLHIYNPCDIITTFVHGLPADLRKFQPFILGVAEPRDSSSARQVIRGGLRWNGTRVPDLLGYTHVIYRDVFSWHAARYGGIAHEADRELLQLWGMRHLVEEITIPPQQHSTQEPHVTVRFPSTTTPDELSEWTAVHTLEDFVSQHLHQVWLLVREYSGRL</sequence>
<dbReference type="Proteomes" id="UP000290439">
    <property type="component" value="Chromosome"/>
</dbReference>
<dbReference type="InterPro" id="IPR011856">
    <property type="entry name" value="tRNA_endonuc-like_dom_sf"/>
</dbReference>
<keyword evidence="1" id="KW-0238">DNA-binding</keyword>
<dbReference type="InterPro" id="IPR048301">
    <property type="entry name" value="NucS_C"/>
</dbReference>
<dbReference type="EMBL" id="LR215973">
    <property type="protein sequence ID" value="VFA96342.1"/>
    <property type="molecule type" value="Genomic_DNA"/>
</dbReference>
<accession>A0A4U8VSY9</accession>
<evidence type="ECO:0000256" key="1">
    <source>
        <dbReference type="ARBA" id="ARBA00023125"/>
    </source>
</evidence>
<reference evidence="3 4" key="1">
    <citation type="submission" date="2019-02" db="EMBL/GenBank/DDBJ databases">
        <authorList>
            <consortium name="Pathogen Informatics"/>
        </authorList>
    </citation>
    <scope>NUCLEOTIDE SEQUENCE [LARGE SCALE GENOMIC DNA]</scope>
    <source>
        <strain evidence="3 4">3012STDY6756504</strain>
    </source>
</reference>
<gene>
    <name evidence="3" type="ORF">NCTC10797_00091</name>
</gene>
<dbReference type="InterPro" id="IPR002793">
    <property type="entry name" value="Endonuclease_NucS"/>
</dbReference>
<evidence type="ECO:0000259" key="2">
    <source>
        <dbReference type="Pfam" id="PF01939"/>
    </source>
</evidence>
<dbReference type="Gene3D" id="3.40.1350.10">
    <property type="match status" value="1"/>
</dbReference>